<dbReference type="Proteomes" id="UP000828048">
    <property type="component" value="Chromosome 10"/>
</dbReference>
<evidence type="ECO:0000313" key="2">
    <source>
        <dbReference type="Proteomes" id="UP000828048"/>
    </source>
</evidence>
<dbReference type="EMBL" id="CM037160">
    <property type="protein sequence ID" value="KAH7841090.1"/>
    <property type="molecule type" value="Genomic_DNA"/>
</dbReference>
<name>A0ACB7XK82_9ERIC</name>
<reference evidence="1 2" key="1">
    <citation type="journal article" date="2021" name="Hortic Res">
        <title>High-quality reference genome and annotation aids understanding of berry development for evergreen blueberry (Vaccinium darrowii).</title>
        <authorList>
            <person name="Yu J."/>
            <person name="Hulse-Kemp A.M."/>
            <person name="Babiker E."/>
            <person name="Staton M."/>
        </authorList>
    </citation>
    <scope>NUCLEOTIDE SEQUENCE [LARGE SCALE GENOMIC DNA]</scope>
    <source>
        <strain evidence="2">cv. NJ 8807/NJ 8810</strain>
        <tissue evidence="1">Young leaf</tissue>
    </source>
</reference>
<organism evidence="1 2">
    <name type="scientific">Vaccinium darrowii</name>
    <dbReference type="NCBI Taxonomy" id="229202"/>
    <lineage>
        <taxon>Eukaryota</taxon>
        <taxon>Viridiplantae</taxon>
        <taxon>Streptophyta</taxon>
        <taxon>Embryophyta</taxon>
        <taxon>Tracheophyta</taxon>
        <taxon>Spermatophyta</taxon>
        <taxon>Magnoliopsida</taxon>
        <taxon>eudicotyledons</taxon>
        <taxon>Gunneridae</taxon>
        <taxon>Pentapetalae</taxon>
        <taxon>asterids</taxon>
        <taxon>Ericales</taxon>
        <taxon>Ericaceae</taxon>
        <taxon>Vaccinioideae</taxon>
        <taxon>Vaccinieae</taxon>
        <taxon>Vaccinium</taxon>
    </lineage>
</organism>
<comment type="caution">
    <text evidence="1">The sequence shown here is derived from an EMBL/GenBank/DDBJ whole genome shotgun (WGS) entry which is preliminary data.</text>
</comment>
<gene>
    <name evidence="1" type="ORF">Vadar_025456</name>
</gene>
<sequence>MNENMDEGVCILCGKVRAVQTSWTDTNPGRRFVSCSHECRAGFKWVDPPMCHRSTQIIPGLLRRVNRMRREVEEWKAAEMKMRMLLIGTWVMIVAVGVGKLMF</sequence>
<proteinExistence type="predicted"/>
<evidence type="ECO:0000313" key="1">
    <source>
        <dbReference type="EMBL" id="KAH7841090.1"/>
    </source>
</evidence>
<keyword evidence="2" id="KW-1185">Reference proteome</keyword>
<protein>
    <submittedName>
        <fullName evidence="1">Uncharacterized protein</fullName>
    </submittedName>
</protein>
<accession>A0ACB7XK82</accession>